<comment type="similarity">
    <text evidence="2 8">Belongs to the IL-15/IL-21 family.</text>
</comment>
<sequence length="153" mass="17542">MLRGRSTVVSVFLCFVCLLAQKPQPPARLCTNDILRRVRGLVSKAPALEWLGCRLYTPTIDDYEQKCPSSTLKCLADEIQVLTGEWGKLDKLKRLNLHNNLRTLAWLVNQTESGCRQCELFKEENAERFLNDLCKILHYMNSKNCYTTLTTTS</sequence>
<keyword evidence="6" id="KW-1015">Disulfide bond</keyword>
<keyword evidence="3 8" id="KW-0202">Cytokine</keyword>
<reference evidence="10" key="1">
    <citation type="submission" date="2025-08" db="UniProtKB">
        <authorList>
            <consortium name="Ensembl"/>
        </authorList>
    </citation>
    <scope>IDENTIFICATION</scope>
</reference>
<keyword evidence="11" id="KW-1185">Reference proteome</keyword>
<evidence type="ECO:0000256" key="7">
    <source>
        <dbReference type="ARBA" id="ARBA00045924"/>
    </source>
</evidence>
<dbReference type="Ensembl" id="ENSMAMT00000029968.2">
    <property type="protein sequence ID" value="ENSMAMP00000029217.1"/>
    <property type="gene ID" value="ENSMAMG00000019679.2"/>
</dbReference>
<dbReference type="InterPro" id="IPR009079">
    <property type="entry name" value="4_helix_cytokine-like_core"/>
</dbReference>
<dbReference type="GO" id="GO:0005126">
    <property type="term" value="F:cytokine receptor binding"/>
    <property type="evidence" value="ECO:0007669"/>
    <property type="project" value="InterPro"/>
</dbReference>
<evidence type="ECO:0000256" key="5">
    <source>
        <dbReference type="ARBA" id="ARBA00022729"/>
    </source>
</evidence>
<proteinExistence type="inferred from homology"/>
<dbReference type="PANTHER" id="PTHR14356:SF2">
    <property type="entry name" value="INTERLEUKIN-21"/>
    <property type="match status" value="1"/>
</dbReference>
<comment type="subcellular location">
    <subcellularLocation>
        <location evidence="1">Secreted</location>
    </subcellularLocation>
</comment>
<keyword evidence="4" id="KW-0964">Secreted</keyword>
<dbReference type="GeneTree" id="ENSGT00520000058824"/>
<evidence type="ECO:0000313" key="10">
    <source>
        <dbReference type="Ensembl" id="ENSMAMP00000029217.1"/>
    </source>
</evidence>
<evidence type="ECO:0000313" key="11">
    <source>
        <dbReference type="Proteomes" id="UP000261640"/>
    </source>
</evidence>
<evidence type="ECO:0000256" key="6">
    <source>
        <dbReference type="ARBA" id="ARBA00023157"/>
    </source>
</evidence>
<dbReference type="InParanoid" id="A0A3Q3MXF4"/>
<dbReference type="STRING" id="205130.ENSMAMP00000029217"/>
<dbReference type="Pfam" id="PF02372">
    <property type="entry name" value="IL15"/>
    <property type="match status" value="1"/>
</dbReference>
<evidence type="ECO:0000256" key="8">
    <source>
        <dbReference type="RuleBase" id="RU003453"/>
    </source>
</evidence>
<dbReference type="GO" id="GO:0005125">
    <property type="term" value="F:cytokine activity"/>
    <property type="evidence" value="ECO:0007669"/>
    <property type="project" value="UniProtKB-KW"/>
</dbReference>
<dbReference type="SUPFAM" id="SSF47266">
    <property type="entry name" value="4-helical cytokines"/>
    <property type="match status" value="1"/>
</dbReference>
<dbReference type="GO" id="GO:0005615">
    <property type="term" value="C:extracellular space"/>
    <property type="evidence" value="ECO:0007669"/>
    <property type="project" value="UniProtKB-KW"/>
</dbReference>
<evidence type="ECO:0000256" key="3">
    <source>
        <dbReference type="ARBA" id="ARBA00022514"/>
    </source>
</evidence>
<evidence type="ECO:0000256" key="4">
    <source>
        <dbReference type="ARBA" id="ARBA00022525"/>
    </source>
</evidence>
<dbReference type="GO" id="GO:0006955">
    <property type="term" value="P:immune response"/>
    <property type="evidence" value="ECO:0007669"/>
    <property type="project" value="InterPro"/>
</dbReference>
<evidence type="ECO:0000256" key="9">
    <source>
        <dbReference type="SAM" id="SignalP"/>
    </source>
</evidence>
<organism evidence="10 11">
    <name type="scientific">Mastacembelus armatus</name>
    <name type="common">zig-zag eel</name>
    <dbReference type="NCBI Taxonomy" id="205130"/>
    <lineage>
        <taxon>Eukaryota</taxon>
        <taxon>Metazoa</taxon>
        <taxon>Chordata</taxon>
        <taxon>Craniata</taxon>
        <taxon>Vertebrata</taxon>
        <taxon>Euteleostomi</taxon>
        <taxon>Actinopterygii</taxon>
        <taxon>Neopterygii</taxon>
        <taxon>Teleostei</taxon>
        <taxon>Neoteleostei</taxon>
        <taxon>Acanthomorphata</taxon>
        <taxon>Anabantaria</taxon>
        <taxon>Synbranchiformes</taxon>
        <taxon>Mastacembelidae</taxon>
        <taxon>Mastacembelus</taxon>
    </lineage>
</organism>
<accession>A0A3Q3MXF4</accession>
<dbReference type="AlphaFoldDB" id="A0A3Q3MXF4"/>
<dbReference type="PANTHER" id="PTHR14356">
    <property type="entry name" value="INTERLEUKIN-15-RELATED"/>
    <property type="match status" value="1"/>
</dbReference>
<evidence type="ECO:0000256" key="2">
    <source>
        <dbReference type="ARBA" id="ARBA00006050"/>
    </source>
</evidence>
<feature type="signal peptide" evidence="9">
    <location>
        <begin position="1"/>
        <end position="20"/>
    </location>
</feature>
<keyword evidence="5 9" id="KW-0732">Signal</keyword>
<dbReference type="InterPro" id="IPR003443">
    <property type="entry name" value="IL-15/IL-21_fam"/>
</dbReference>
<reference evidence="10" key="2">
    <citation type="submission" date="2025-09" db="UniProtKB">
        <authorList>
            <consortium name="Ensembl"/>
        </authorList>
    </citation>
    <scope>IDENTIFICATION</scope>
</reference>
<protein>
    <recommendedName>
        <fullName evidence="8">Interleukin</fullName>
    </recommendedName>
</protein>
<dbReference type="Proteomes" id="UP000261640">
    <property type="component" value="Unplaced"/>
</dbReference>
<name>A0A3Q3MXF4_9TELE</name>
<comment type="function">
    <text evidence="7">Cytokine with immunoregulatory activity. May promote the transition between innate and adaptive immunity. Induces the production of IgG(1) and IgG(3) in B-cells. Implicated in the generation and maintenance of T follicular helper (Tfh) cells and the formation of germinal-centers. Together with IL6, control the early generation of Tfh cells and are critical for an effective antibody response to acute viral infection. May play a role in proliferation and maturation of natural killer (NK) cells in synergy with IL15. May regulate proliferation of mature B- and T-cells in response to activating stimuli. In synergy with IL15 and IL18 stimulates interferon gamma production in T-cells and NK cells. During T-cell mediated immune response may inhibit dendritic cells (DC) activation and maturation.</text>
</comment>
<feature type="chain" id="PRO_5018671776" description="Interleukin" evidence="9">
    <location>
        <begin position="21"/>
        <end position="153"/>
    </location>
</feature>
<dbReference type="Gene3D" id="1.20.1250.70">
    <property type="entry name" value="Interleukin-15/Interleukin-21"/>
    <property type="match status" value="1"/>
</dbReference>
<evidence type="ECO:0000256" key="1">
    <source>
        <dbReference type="ARBA" id="ARBA00004613"/>
    </source>
</evidence>